<dbReference type="InterPro" id="IPR026021">
    <property type="entry name" value="YdjA-like"/>
</dbReference>
<evidence type="ECO:0000313" key="10">
    <source>
        <dbReference type="Proteomes" id="UP000838686"/>
    </source>
</evidence>
<dbReference type="PANTHER" id="PTHR43821:SF1">
    <property type="entry name" value="NAD(P)H NITROREDUCTASE YDJA-RELATED"/>
    <property type="match status" value="1"/>
</dbReference>
<name>A0ABN8G5V3_9BACL</name>
<evidence type="ECO:0000259" key="8">
    <source>
        <dbReference type="Pfam" id="PF00881"/>
    </source>
</evidence>
<keyword evidence="10" id="KW-1185">Reference proteome</keyword>
<reference evidence="9" key="1">
    <citation type="submission" date="2022-01" db="EMBL/GenBank/DDBJ databases">
        <authorList>
            <person name="Criscuolo A."/>
        </authorList>
    </citation>
    <scope>NUCLEOTIDE SEQUENCE</scope>
    <source>
        <strain evidence="9">CIP111893</strain>
    </source>
</reference>
<comment type="similarity">
    <text evidence="2">Belongs to the nitroreductase family.</text>
</comment>
<dbReference type="InterPro" id="IPR000415">
    <property type="entry name" value="Nitroreductase-like"/>
</dbReference>
<evidence type="ECO:0000256" key="3">
    <source>
        <dbReference type="ARBA" id="ARBA00022630"/>
    </source>
</evidence>
<dbReference type="SUPFAM" id="SSF55469">
    <property type="entry name" value="FMN-dependent nitroreductase-like"/>
    <property type="match status" value="1"/>
</dbReference>
<dbReference type="Proteomes" id="UP000838686">
    <property type="component" value="Unassembled WGS sequence"/>
</dbReference>
<proteinExistence type="inferred from homology"/>
<dbReference type="Gene3D" id="3.40.109.10">
    <property type="entry name" value="NADH Oxidase"/>
    <property type="match status" value="1"/>
</dbReference>
<accession>A0ABN8G5V3</accession>
<gene>
    <name evidence="9" type="primary">ydjA_2</name>
    <name evidence="9" type="ORF">PAECIP111893_01070</name>
</gene>
<comment type="caution">
    <text evidence="9">The sequence shown here is derived from an EMBL/GenBank/DDBJ whole genome shotgun (WGS) entry which is preliminary data.</text>
</comment>
<keyword evidence="5" id="KW-0521">NADP</keyword>
<dbReference type="InterPro" id="IPR052530">
    <property type="entry name" value="NAD(P)H_nitroreductase"/>
</dbReference>
<dbReference type="EMBL" id="CAKMMF010000004">
    <property type="protein sequence ID" value="CAH1197910.1"/>
    <property type="molecule type" value="Genomic_DNA"/>
</dbReference>
<keyword evidence="3" id="KW-0285">Flavoprotein</keyword>
<organism evidence="9 10">
    <name type="scientific">Paenibacillus plantiphilus</name>
    <dbReference type="NCBI Taxonomy" id="2905650"/>
    <lineage>
        <taxon>Bacteria</taxon>
        <taxon>Bacillati</taxon>
        <taxon>Bacillota</taxon>
        <taxon>Bacilli</taxon>
        <taxon>Bacillales</taxon>
        <taxon>Paenibacillaceae</taxon>
        <taxon>Paenibacillus</taxon>
    </lineage>
</organism>
<sequence length="160" mass="18308">MSLLNVAVWAPNHGVREPWRFILYKGDAKAELAEAMLEALSAAEREQYGGGKLDYFNHIPLHLLVIMKEDPRPRQWEEDYAAVCCWIQNFQLAAWEEGIGVVWKTNAFIYDPRFRSRTGVAAGEKIVGLLHIGYPDQIPDPRPRTDAVHYLTVHDTRSPH</sequence>
<keyword evidence="6 9" id="KW-0560">Oxidoreductase</keyword>
<evidence type="ECO:0000313" key="9">
    <source>
        <dbReference type="EMBL" id="CAH1197910.1"/>
    </source>
</evidence>
<dbReference type="PIRSF" id="PIRSF000232">
    <property type="entry name" value="YdjA"/>
    <property type="match status" value="1"/>
</dbReference>
<dbReference type="PANTHER" id="PTHR43821">
    <property type="entry name" value="NAD(P)H NITROREDUCTASE YDJA-RELATED"/>
    <property type="match status" value="1"/>
</dbReference>
<dbReference type="InterPro" id="IPR029479">
    <property type="entry name" value="Nitroreductase"/>
</dbReference>
<dbReference type="EC" id="1.-.-.-" evidence="9"/>
<keyword evidence="7" id="KW-0520">NAD</keyword>
<comment type="cofactor">
    <cofactor evidence="1">
        <name>FMN</name>
        <dbReference type="ChEBI" id="CHEBI:58210"/>
    </cofactor>
</comment>
<evidence type="ECO:0000256" key="5">
    <source>
        <dbReference type="ARBA" id="ARBA00022857"/>
    </source>
</evidence>
<feature type="domain" description="Nitroreductase" evidence="8">
    <location>
        <begin position="2"/>
        <end position="134"/>
    </location>
</feature>
<evidence type="ECO:0000256" key="7">
    <source>
        <dbReference type="ARBA" id="ARBA00023027"/>
    </source>
</evidence>
<dbReference type="CDD" id="cd02135">
    <property type="entry name" value="YdjA-like"/>
    <property type="match status" value="1"/>
</dbReference>
<evidence type="ECO:0000256" key="4">
    <source>
        <dbReference type="ARBA" id="ARBA00022643"/>
    </source>
</evidence>
<evidence type="ECO:0000256" key="6">
    <source>
        <dbReference type="ARBA" id="ARBA00023002"/>
    </source>
</evidence>
<dbReference type="Pfam" id="PF00881">
    <property type="entry name" value="Nitroreductase"/>
    <property type="match status" value="1"/>
</dbReference>
<dbReference type="GO" id="GO:0016491">
    <property type="term" value="F:oxidoreductase activity"/>
    <property type="evidence" value="ECO:0007669"/>
    <property type="project" value="UniProtKB-KW"/>
</dbReference>
<evidence type="ECO:0000256" key="1">
    <source>
        <dbReference type="ARBA" id="ARBA00001917"/>
    </source>
</evidence>
<evidence type="ECO:0000256" key="2">
    <source>
        <dbReference type="ARBA" id="ARBA00007118"/>
    </source>
</evidence>
<keyword evidence="4" id="KW-0288">FMN</keyword>
<protein>
    <submittedName>
        <fullName evidence="9">NAD(P)H nitroreductase YdjA</fullName>
        <ecNumber evidence="9">1.-.-.-</ecNumber>
    </submittedName>
</protein>